<evidence type="ECO:0000256" key="1">
    <source>
        <dbReference type="ARBA" id="ARBA00001974"/>
    </source>
</evidence>
<name>A0A2S9YFT1_9BACT</name>
<dbReference type="Gene3D" id="3.30.465.10">
    <property type="match status" value="1"/>
</dbReference>
<dbReference type="InterPro" id="IPR016164">
    <property type="entry name" value="FAD-linked_Oxase-like_C"/>
</dbReference>
<reference evidence="7 8" key="1">
    <citation type="submission" date="2018-03" db="EMBL/GenBank/DDBJ databases">
        <title>Draft Genome Sequences of the Obligatory Marine Myxobacteria Enhygromyxa salina SWB007.</title>
        <authorList>
            <person name="Poehlein A."/>
            <person name="Moghaddam J.A."/>
            <person name="Harms H."/>
            <person name="Alanjari M."/>
            <person name="Koenig G.M."/>
            <person name="Daniel R."/>
            <person name="Schaeberle T.F."/>
        </authorList>
    </citation>
    <scope>NUCLEOTIDE SEQUENCE [LARGE SCALE GENOMIC DNA]</scope>
    <source>
        <strain evidence="7 8">SWB007</strain>
    </source>
</reference>
<dbReference type="PROSITE" id="PS51387">
    <property type="entry name" value="FAD_PCMH"/>
    <property type="match status" value="1"/>
</dbReference>
<dbReference type="Pfam" id="PF01565">
    <property type="entry name" value="FAD_binding_4"/>
    <property type="match status" value="1"/>
</dbReference>
<dbReference type="InterPro" id="IPR016167">
    <property type="entry name" value="FAD-bd_PCMH_sub1"/>
</dbReference>
<dbReference type="EMBL" id="PVNL01000105">
    <property type="protein sequence ID" value="PRQ03968.1"/>
    <property type="molecule type" value="Genomic_DNA"/>
</dbReference>
<dbReference type="Proteomes" id="UP000238823">
    <property type="component" value="Unassembled WGS sequence"/>
</dbReference>
<keyword evidence="5" id="KW-0560">Oxidoreductase</keyword>
<evidence type="ECO:0000313" key="7">
    <source>
        <dbReference type="EMBL" id="PRQ03968.1"/>
    </source>
</evidence>
<dbReference type="Gene3D" id="3.30.43.10">
    <property type="entry name" value="Uridine Diphospho-n-acetylenolpyruvylglucosamine Reductase, domain 2"/>
    <property type="match status" value="1"/>
</dbReference>
<sequence>MSGAEAFDPSDDFGHIIHRRAGCVVRPDSVGQLQQIIRDSGRANTRIVARGSGHSVFGQSQVQDGCVVDMRAIRHVAIEGDVAVVGAGATWAELTQHSLEHGMIPPVLTDYAGLSIGGTLSVGGIGAGSVVHGAQTDQVIELSVLVANGELIHCAANHEVELFDAMRGGLGQVGIIVAAKLKLIAAHTHARHLRAHYQTLDAWIIDLERMVAEGRQGQLSAVGTVDPDGQWHFHIDIVEPFSGLAPTRDRPLLDGWASQESGLEIADWPTLEYVTRLDPVIASWRASGLWKAPHPWVDVFVPAQHLRGFGRSVVASLDPLDLGVDGAMLLIYPICATSSQTPLLPISSGSGPAYLFDVLRCNPGASAERVDELLVANRTIYERALKLGGSLYPISAVEMSTTDWERHFGAQWQPWAAAKRRYDPDGRIGGQCRLF</sequence>
<keyword evidence="3" id="KW-0285">Flavoprotein</keyword>
<dbReference type="AlphaFoldDB" id="A0A2S9YFT1"/>
<evidence type="ECO:0000256" key="2">
    <source>
        <dbReference type="ARBA" id="ARBA00005466"/>
    </source>
</evidence>
<keyword evidence="4" id="KW-0274">FAD</keyword>
<protein>
    <submittedName>
        <fullName evidence="7">Putative oxidoreductase ORF5 in fasciation locus</fullName>
    </submittedName>
</protein>
<organism evidence="7 8">
    <name type="scientific">Enhygromyxa salina</name>
    <dbReference type="NCBI Taxonomy" id="215803"/>
    <lineage>
        <taxon>Bacteria</taxon>
        <taxon>Pseudomonadati</taxon>
        <taxon>Myxococcota</taxon>
        <taxon>Polyangia</taxon>
        <taxon>Nannocystales</taxon>
        <taxon>Nannocystaceae</taxon>
        <taxon>Enhygromyxa</taxon>
    </lineage>
</organism>
<comment type="caution">
    <text evidence="7">The sequence shown here is derived from an EMBL/GenBank/DDBJ whole genome shotgun (WGS) entry which is preliminary data.</text>
</comment>
<dbReference type="SUPFAM" id="SSF55103">
    <property type="entry name" value="FAD-linked oxidases, C-terminal domain"/>
    <property type="match status" value="1"/>
</dbReference>
<dbReference type="InterPro" id="IPR036318">
    <property type="entry name" value="FAD-bd_PCMH-like_sf"/>
</dbReference>
<dbReference type="GO" id="GO:0019139">
    <property type="term" value="F:cytokinin dehydrogenase activity"/>
    <property type="evidence" value="ECO:0007669"/>
    <property type="project" value="InterPro"/>
</dbReference>
<evidence type="ECO:0000256" key="4">
    <source>
        <dbReference type="ARBA" id="ARBA00022827"/>
    </source>
</evidence>
<dbReference type="InterPro" id="IPR050432">
    <property type="entry name" value="FAD-linked_Oxidoreductases_BP"/>
</dbReference>
<dbReference type="RefSeq" id="WP_106092059.1">
    <property type="nucleotide sequence ID" value="NZ_PVNL01000105.1"/>
</dbReference>
<dbReference type="InterPro" id="IPR015345">
    <property type="entry name" value="Cytokinin_DH_FAD/cytokin-bd"/>
</dbReference>
<dbReference type="Gene3D" id="3.40.462.10">
    <property type="entry name" value="FAD-linked oxidases, C-terminal domain"/>
    <property type="match status" value="1"/>
</dbReference>
<evidence type="ECO:0000256" key="5">
    <source>
        <dbReference type="ARBA" id="ARBA00023002"/>
    </source>
</evidence>
<dbReference type="OrthoDB" id="9775082at2"/>
<dbReference type="PANTHER" id="PTHR13878">
    <property type="entry name" value="GULONOLACTONE OXIDASE"/>
    <property type="match status" value="1"/>
</dbReference>
<dbReference type="InterPro" id="IPR016169">
    <property type="entry name" value="FAD-bd_PCMH_sub2"/>
</dbReference>
<dbReference type="InterPro" id="IPR016170">
    <property type="entry name" value="Cytok_DH_C_sf"/>
</dbReference>
<evidence type="ECO:0000259" key="6">
    <source>
        <dbReference type="PROSITE" id="PS51387"/>
    </source>
</evidence>
<comment type="cofactor">
    <cofactor evidence="1">
        <name>FAD</name>
        <dbReference type="ChEBI" id="CHEBI:57692"/>
    </cofactor>
</comment>
<evidence type="ECO:0000313" key="8">
    <source>
        <dbReference type="Proteomes" id="UP000238823"/>
    </source>
</evidence>
<dbReference type="InterPro" id="IPR016166">
    <property type="entry name" value="FAD-bd_PCMH"/>
</dbReference>
<dbReference type="GO" id="GO:0009690">
    <property type="term" value="P:cytokinin metabolic process"/>
    <property type="evidence" value="ECO:0007669"/>
    <property type="project" value="InterPro"/>
</dbReference>
<comment type="similarity">
    <text evidence="2">Belongs to the oxygen-dependent FAD-linked oxidoreductase family.</text>
</comment>
<evidence type="ECO:0000256" key="3">
    <source>
        <dbReference type="ARBA" id="ARBA00022630"/>
    </source>
</evidence>
<feature type="domain" description="FAD-binding PCMH-type" evidence="6">
    <location>
        <begin position="17"/>
        <end position="186"/>
    </location>
</feature>
<proteinExistence type="inferred from homology"/>
<dbReference type="GO" id="GO:0071949">
    <property type="term" value="F:FAD binding"/>
    <property type="evidence" value="ECO:0007669"/>
    <property type="project" value="InterPro"/>
</dbReference>
<dbReference type="PANTHER" id="PTHR13878:SF53">
    <property type="entry name" value="CYTOKININ DEHYDROGENASE 6"/>
    <property type="match status" value="1"/>
</dbReference>
<dbReference type="SUPFAM" id="SSF56176">
    <property type="entry name" value="FAD-binding/transporter-associated domain-like"/>
    <property type="match status" value="1"/>
</dbReference>
<accession>A0A2S9YFT1</accession>
<dbReference type="Pfam" id="PF09265">
    <property type="entry name" value="Cytokin-bind"/>
    <property type="match status" value="1"/>
</dbReference>
<gene>
    <name evidence="7" type="primary">fas5</name>
    <name evidence="7" type="ORF">ENSA7_51650</name>
</gene>
<dbReference type="InterPro" id="IPR006094">
    <property type="entry name" value="Oxid_FAD_bind_N"/>
</dbReference>